<dbReference type="PANTHER" id="PTHR43289:SF34">
    <property type="entry name" value="SERINE_THREONINE-PROTEIN KINASE YBDM-RELATED"/>
    <property type="match status" value="1"/>
</dbReference>
<feature type="repeat" description="WD" evidence="7">
    <location>
        <begin position="793"/>
        <end position="826"/>
    </location>
</feature>
<protein>
    <submittedName>
        <fullName evidence="10">Protein kinase</fullName>
    </submittedName>
</protein>
<evidence type="ECO:0000256" key="2">
    <source>
        <dbReference type="ARBA" id="ARBA00022679"/>
    </source>
</evidence>
<evidence type="ECO:0000256" key="3">
    <source>
        <dbReference type="ARBA" id="ARBA00022737"/>
    </source>
</evidence>
<dbReference type="CDD" id="cd14014">
    <property type="entry name" value="STKc_PknB_like"/>
    <property type="match status" value="1"/>
</dbReference>
<organism evidence="10 11">
    <name type="scientific">Sulfidibacter corallicola</name>
    <dbReference type="NCBI Taxonomy" id="2818388"/>
    <lineage>
        <taxon>Bacteria</taxon>
        <taxon>Pseudomonadati</taxon>
        <taxon>Acidobacteriota</taxon>
        <taxon>Holophagae</taxon>
        <taxon>Acanthopleuribacterales</taxon>
        <taxon>Acanthopleuribacteraceae</taxon>
        <taxon>Sulfidibacter</taxon>
    </lineage>
</organism>
<dbReference type="PROSITE" id="PS50011">
    <property type="entry name" value="PROTEIN_KINASE_DOM"/>
    <property type="match status" value="1"/>
</dbReference>
<dbReference type="EMBL" id="CP071793">
    <property type="protein sequence ID" value="QTD48263.1"/>
    <property type="molecule type" value="Genomic_DNA"/>
</dbReference>
<evidence type="ECO:0000256" key="1">
    <source>
        <dbReference type="ARBA" id="ARBA00022574"/>
    </source>
</evidence>
<evidence type="ECO:0000256" key="7">
    <source>
        <dbReference type="PROSITE-ProRule" id="PRU00221"/>
    </source>
</evidence>
<keyword evidence="11" id="KW-1185">Reference proteome</keyword>
<dbReference type="InterPro" id="IPR000719">
    <property type="entry name" value="Prot_kinase_dom"/>
</dbReference>
<dbReference type="InterPro" id="IPR019775">
    <property type="entry name" value="WD40_repeat_CS"/>
</dbReference>
<feature type="domain" description="Protein kinase" evidence="9">
    <location>
        <begin position="49"/>
        <end position="327"/>
    </location>
</feature>
<evidence type="ECO:0000313" key="10">
    <source>
        <dbReference type="EMBL" id="QTD48263.1"/>
    </source>
</evidence>
<dbReference type="InterPro" id="IPR001680">
    <property type="entry name" value="WD40_rpt"/>
</dbReference>
<dbReference type="PROSITE" id="PS50294">
    <property type="entry name" value="WD_REPEATS_REGION"/>
    <property type="match status" value="2"/>
</dbReference>
<keyword evidence="4" id="KW-0547">Nucleotide-binding</keyword>
<evidence type="ECO:0000313" key="11">
    <source>
        <dbReference type="Proteomes" id="UP000663929"/>
    </source>
</evidence>
<keyword evidence="5 10" id="KW-0418">Kinase</keyword>
<evidence type="ECO:0000256" key="8">
    <source>
        <dbReference type="SAM" id="MobiDB-lite"/>
    </source>
</evidence>
<keyword evidence="2" id="KW-0808">Transferase</keyword>
<dbReference type="SUPFAM" id="SSF50998">
    <property type="entry name" value="Quinoprotein alcohol dehydrogenase-like"/>
    <property type="match status" value="1"/>
</dbReference>
<dbReference type="PROSITE" id="PS00678">
    <property type="entry name" value="WD_REPEATS_1"/>
    <property type="match status" value="1"/>
</dbReference>
<dbReference type="SMART" id="SM00220">
    <property type="entry name" value="S_TKc"/>
    <property type="match status" value="1"/>
</dbReference>
<dbReference type="Gene3D" id="1.10.510.10">
    <property type="entry name" value="Transferase(Phosphotransferase) domain 1"/>
    <property type="match status" value="1"/>
</dbReference>
<dbReference type="Gene3D" id="3.30.200.20">
    <property type="entry name" value="Phosphorylase Kinase, domain 1"/>
    <property type="match status" value="1"/>
</dbReference>
<reference evidence="10" key="1">
    <citation type="submission" date="2021-03" db="EMBL/GenBank/DDBJ databases">
        <title>Acanthopleuribacteraceae sp. M133.</title>
        <authorList>
            <person name="Wang G."/>
        </authorList>
    </citation>
    <scope>NUCLEOTIDE SEQUENCE</scope>
    <source>
        <strain evidence="10">M133</strain>
    </source>
</reference>
<dbReference type="InterPro" id="IPR011044">
    <property type="entry name" value="Quino_amine_DH_bsu"/>
</dbReference>
<dbReference type="GO" id="GO:0004674">
    <property type="term" value="F:protein serine/threonine kinase activity"/>
    <property type="evidence" value="ECO:0007669"/>
    <property type="project" value="TreeGrafter"/>
</dbReference>
<evidence type="ECO:0000256" key="5">
    <source>
        <dbReference type="ARBA" id="ARBA00022777"/>
    </source>
</evidence>
<name>A0A8A4TF54_SULCO</name>
<keyword evidence="3" id="KW-0677">Repeat</keyword>
<dbReference type="GO" id="GO:0005524">
    <property type="term" value="F:ATP binding"/>
    <property type="evidence" value="ECO:0007669"/>
    <property type="project" value="UniProtKB-KW"/>
</dbReference>
<dbReference type="Proteomes" id="UP000663929">
    <property type="component" value="Chromosome"/>
</dbReference>
<dbReference type="PANTHER" id="PTHR43289">
    <property type="entry name" value="MITOGEN-ACTIVATED PROTEIN KINASE KINASE KINASE 20-RELATED"/>
    <property type="match status" value="1"/>
</dbReference>
<keyword evidence="1 7" id="KW-0853">WD repeat</keyword>
<feature type="repeat" description="WD" evidence="7">
    <location>
        <begin position="751"/>
        <end position="792"/>
    </location>
</feature>
<dbReference type="InterPro" id="IPR011009">
    <property type="entry name" value="Kinase-like_dom_sf"/>
</dbReference>
<dbReference type="SUPFAM" id="SSF56112">
    <property type="entry name" value="Protein kinase-like (PK-like)"/>
    <property type="match status" value="1"/>
</dbReference>
<accession>A0A8A4TF54</accession>
<dbReference type="InterPro" id="IPR011047">
    <property type="entry name" value="Quinoprotein_ADH-like_sf"/>
</dbReference>
<evidence type="ECO:0000256" key="4">
    <source>
        <dbReference type="ARBA" id="ARBA00022741"/>
    </source>
</evidence>
<dbReference type="KEGG" id="scor:J3U87_21985"/>
<dbReference type="RefSeq" id="WP_237377920.1">
    <property type="nucleotide sequence ID" value="NZ_CP071793.1"/>
</dbReference>
<dbReference type="Pfam" id="PF00400">
    <property type="entry name" value="WD40"/>
    <property type="match status" value="3"/>
</dbReference>
<feature type="compositionally biased region" description="Basic and acidic residues" evidence="8">
    <location>
        <begin position="1"/>
        <end position="15"/>
    </location>
</feature>
<dbReference type="SUPFAM" id="SSF50969">
    <property type="entry name" value="YVTN repeat-like/Quinoprotein amine dehydrogenase"/>
    <property type="match status" value="1"/>
</dbReference>
<dbReference type="SMART" id="SM00320">
    <property type="entry name" value="WD40"/>
    <property type="match status" value="5"/>
</dbReference>
<gene>
    <name evidence="10" type="ORF">J3U87_21985</name>
</gene>
<dbReference type="AlphaFoldDB" id="A0A8A4TF54"/>
<evidence type="ECO:0000256" key="6">
    <source>
        <dbReference type="ARBA" id="ARBA00022840"/>
    </source>
</evidence>
<dbReference type="PROSITE" id="PS00108">
    <property type="entry name" value="PROTEIN_KINASE_ST"/>
    <property type="match status" value="1"/>
</dbReference>
<keyword evidence="6" id="KW-0067">ATP-binding</keyword>
<dbReference type="Pfam" id="PF00069">
    <property type="entry name" value="Pkinase"/>
    <property type="match status" value="1"/>
</dbReference>
<dbReference type="PROSITE" id="PS50082">
    <property type="entry name" value="WD_REPEATS_2"/>
    <property type="match status" value="2"/>
</dbReference>
<dbReference type="InterPro" id="IPR008271">
    <property type="entry name" value="Ser/Thr_kinase_AS"/>
</dbReference>
<proteinExistence type="predicted"/>
<evidence type="ECO:0000259" key="9">
    <source>
        <dbReference type="PROSITE" id="PS50011"/>
    </source>
</evidence>
<dbReference type="InterPro" id="IPR015943">
    <property type="entry name" value="WD40/YVTN_repeat-like_dom_sf"/>
</dbReference>
<feature type="region of interest" description="Disordered" evidence="8">
    <location>
        <begin position="1"/>
        <end position="20"/>
    </location>
</feature>
<sequence length="1005" mass="112862">MGLSDLWKHQQKEGDTGNVRPLIEIPSEVQEGLAPPDDPMIGRIIAGRYEVESVLSQGGMGILYLAHHRSLPKKFVIKLIRMEGKNAKQREVYLNRFKREARAAAKVSHPNVVEIVDYNIMENETPYIVMECVEGLPLNEFLKSYSEGLPIEWFFSLMKQLCRAVEAIHQSGMIHRDLKPSNIMVRHDSEELHLKILDFGLVHLTQNDLDTNKIKLTAHGHMVGTPAYMSPEQCRGQAVRNTTDIYSLGLIAYEMLTAVPAVEGDEYLLIMGKQIKETPTGIQELRPDVPDEICRAIEKAIAKRAEERYVSAREFYKAIEIEQHQFTIGQTTHSKIHRHLLRGDTQDTRRRLSKWYLPALGVTLLMLIASLVYRHGLGSGKKDHQTTSTYWEQTFREQQVIPLQPQPMAKAPLIFIPERRALAMVYASGVVEMVDLNSGTVVNRFKPLDSDWLAVSADPRGRHLYLLGDDQCSMARVDLDTYQSRIINLCELTNHEPIMDMAHSPRLDRTAEEPDMALLTSTRLLFFKGRANSGWTRLGEVASEGRGSLHYAADGTSLAHFAADYQVRVYRMPSRGLILRETYAGSGQVLSAAFSPNQRYLACGTRGNQVLLFDLYNKDKKVFSDFESWVTFTQFLPADNETGLQLLAYSQAGEFMSLSIPDLTMTDSLAAQRKLPLTYQSGGLLALAQPPNQKLRIYRFKNPDQSQALSVLTGSVWDLAIRPDGQSAYLAGLDSKIGVVSLSQPKRMTPLDLHKDGVTRLAITRDGNRMLSASDDFHIGMWDLDTGANLHMVKAHEDLVNNIRISPDESYCISTSSDRAVKVWQLPFLKLEQTLAKMPDSSAGAAFSDSGALLAVGDWSGNLRLYDTAGFRQRWTRKVSAKGLYWLSFLPGEEHRMLVTTAGHETFLVDIAKDDIGIQPLGHQSRALGVTHAFSKWDDRNALAVFRDDRVQLFTYPGLHPIGNVIGLQGAQVGAFHPSQPRLFVGTSDGRMLQVDLARWPRWRN</sequence>
<dbReference type="Gene3D" id="2.130.10.10">
    <property type="entry name" value="YVTN repeat-like/Quinoprotein amine dehydrogenase"/>
    <property type="match status" value="2"/>
</dbReference>